<evidence type="ECO:0000313" key="2">
    <source>
        <dbReference type="Proteomes" id="UP001066276"/>
    </source>
</evidence>
<comment type="caution">
    <text evidence="1">The sequence shown here is derived from an EMBL/GenBank/DDBJ whole genome shotgun (WGS) entry which is preliminary data.</text>
</comment>
<accession>A0AAV7KWV2</accession>
<dbReference type="EMBL" id="JANPWB010000016">
    <property type="protein sequence ID" value="KAJ1083745.1"/>
    <property type="molecule type" value="Genomic_DNA"/>
</dbReference>
<dbReference type="AlphaFoldDB" id="A0AAV7KWV2"/>
<evidence type="ECO:0000313" key="1">
    <source>
        <dbReference type="EMBL" id="KAJ1083745.1"/>
    </source>
</evidence>
<reference evidence="1" key="1">
    <citation type="journal article" date="2022" name="bioRxiv">
        <title>Sequencing and chromosome-scale assembly of the giantPleurodeles waltlgenome.</title>
        <authorList>
            <person name="Brown T."/>
            <person name="Elewa A."/>
            <person name="Iarovenko S."/>
            <person name="Subramanian E."/>
            <person name="Araus A.J."/>
            <person name="Petzold A."/>
            <person name="Susuki M."/>
            <person name="Suzuki K.-i.T."/>
            <person name="Hayashi T."/>
            <person name="Toyoda A."/>
            <person name="Oliveira C."/>
            <person name="Osipova E."/>
            <person name="Leigh N.D."/>
            <person name="Simon A."/>
            <person name="Yun M.H."/>
        </authorList>
    </citation>
    <scope>NUCLEOTIDE SEQUENCE</scope>
    <source>
        <strain evidence="1">20211129_DDA</strain>
        <tissue evidence="1">Liver</tissue>
    </source>
</reference>
<sequence>MDRVYEGADDPCPHCQHLHTGFFHMVWQCLGILRNSEEVLEVIAKLTGKTILLEPTSCLLGLMPRPKVSKYLMEFFELALALAKQQTAISRKSPSVAEMSLEDMLTWARAEAEPLDALRRRQGGGQAIMMWNTFVALEAKSDMRPP</sequence>
<dbReference type="Proteomes" id="UP001066276">
    <property type="component" value="Chromosome 12"/>
</dbReference>
<gene>
    <name evidence="1" type="ORF">NDU88_003900</name>
</gene>
<proteinExistence type="predicted"/>
<name>A0AAV7KWV2_PLEWA</name>
<protein>
    <submittedName>
        <fullName evidence="1">Uncharacterized protein</fullName>
    </submittedName>
</protein>
<organism evidence="1 2">
    <name type="scientific">Pleurodeles waltl</name>
    <name type="common">Iberian ribbed newt</name>
    <dbReference type="NCBI Taxonomy" id="8319"/>
    <lineage>
        <taxon>Eukaryota</taxon>
        <taxon>Metazoa</taxon>
        <taxon>Chordata</taxon>
        <taxon>Craniata</taxon>
        <taxon>Vertebrata</taxon>
        <taxon>Euteleostomi</taxon>
        <taxon>Amphibia</taxon>
        <taxon>Batrachia</taxon>
        <taxon>Caudata</taxon>
        <taxon>Salamandroidea</taxon>
        <taxon>Salamandridae</taxon>
        <taxon>Pleurodelinae</taxon>
        <taxon>Pleurodeles</taxon>
    </lineage>
</organism>
<keyword evidence="2" id="KW-1185">Reference proteome</keyword>